<organism evidence="1 2">
    <name type="scientific">Vagococcus vulneris</name>
    <dbReference type="NCBI Taxonomy" id="1977869"/>
    <lineage>
        <taxon>Bacteria</taxon>
        <taxon>Bacillati</taxon>
        <taxon>Bacillota</taxon>
        <taxon>Bacilli</taxon>
        <taxon>Lactobacillales</taxon>
        <taxon>Enterococcaceae</taxon>
        <taxon>Vagococcus</taxon>
    </lineage>
</organism>
<evidence type="ECO:0000313" key="1">
    <source>
        <dbReference type="EMBL" id="RST98263.1"/>
    </source>
</evidence>
<dbReference type="AlphaFoldDB" id="A0A429ZWU3"/>
<name>A0A429ZWU3_9ENTE</name>
<proteinExistence type="predicted"/>
<protein>
    <recommendedName>
        <fullName evidence="3">Phage head-tail adapter protein</fullName>
    </recommendedName>
</protein>
<keyword evidence="2" id="KW-1185">Reference proteome</keyword>
<evidence type="ECO:0008006" key="3">
    <source>
        <dbReference type="Google" id="ProtNLM"/>
    </source>
</evidence>
<comment type="caution">
    <text evidence="1">The sequence shown here is derived from an EMBL/GenBank/DDBJ whole genome shotgun (WGS) entry which is preliminary data.</text>
</comment>
<accession>A0A429ZWU3</accession>
<gene>
    <name evidence="1" type="ORF">CBF37_08090</name>
</gene>
<sequence length="104" mass="12147">MRLYEIALFEKIKTGEKDRLGNDITEIKLFETGEGRKSTWTADEIALDSRIVTKKLQKVIATLSTKTLQKAFYLELNGNRFEIEEIKGEDDERWRVVYLKAYGK</sequence>
<dbReference type="Proteomes" id="UP000287857">
    <property type="component" value="Unassembled WGS sequence"/>
</dbReference>
<dbReference type="OrthoDB" id="2085445at2"/>
<dbReference type="EMBL" id="NGJS01000011">
    <property type="protein sequence ID" value="RST98263.1"/>
    <property type="molecule type" value="Genomic_DNA"/>
</dbReference>
<reference evidence="1 2" key="1">
    <citation type="submission" date="2017-05" db="EMBL/GenBank/DDBJ databases">
        <title>Vagococcus spp. assemblies.</title>
        <authorList>
            <person name="Gulvik C.A."/>
        </authorList>
    </citation>
    <scope>NUCLEOTIDE SEQUENCE [LARGE SCALE GENOMIC DNA]</scope>
    <source>
        <strain evidence="1 2">SS1995</strain>
    </source>
</reference>
<evidence type="ECO:0000313" key="2">
    <source>
        <dbReference type="Proteomes" id="UP000287857"/>
    </source>
</evidence>
<dbReference type="RefSeq" id="WP_125984242.1">
    <property type="nucleotide sequence ID" value="NZ_NGJS01000011.1"/>
</dbReference>